<feature type="region of interest" description="Disordered" evidence="14">
    <location>
        <begin position="420"/>
        <end position="445"/>
    </location>
</feature>
<dbReference type="GO" id="GO:0009252">
    <property type="term" value="P:peptidoglycan biosynthetic process"/>
    <property type="evidence" value="ECO:0007669"/>
    <property type="project" value="UniProtKB-KW"/>
</dbReference>
<keyword evidence="9" id="KW-0573">Peptidoglycan synthesis</keyword>
<dbReference type="PANTHER" id="PTHR32282">
    <property type="entry name" value="BINDING PROTEIN TRANSPEPTIDASE, PUTATIVE-RELATED"/>
    <property type="match status" value="1"/>
</dbReference>
<dbReference type="InterPro" id="IPR050396">
    <property type="entry name" value="Glycosyltr_51/Transpeptidase"/>
</dbReference>
<feature type="compositionally biased region" description="Polar residues" evidence="14">
    <location>
        <begin position="420"/>
        <end position="437"/>
    </location>
</feature>
<evidence type="ECO:0000256" key="9">
    <source>
        <dbReference type="ARBA" id="ARBA00022984"/>
    </source>
</evidence>
<accession>A0A1H6D2F2</accession>
<proteinExistence type="inferred from homology"/>
<feature type="domain" description="Glycosyl transferase family 51" evidence="17">
    <location>
        <begin position="105"/>
        <end position="273"/>
    </location>
</feature>
<evidence type="ECO:0000256" key="8">
    <source>
        <dbReference type="ARBA" id="ARBA00022960"/>
    </source>
</evidence>
<evidence type="ECO:0000259" key="17">
    <source>
        <dbReference type="Pfam" id="PF00912"/>
    </source>
</evidence>
<evidence type="ECO:0000256" key="13">
    <source>
        <dbReference type="ARBA" id="ARBA00049902"/>
    </source>
</evidence>
<evidence type="ECO:0000256" key="6">
    <source>
        <dbReference type="ARBA" id="ARBA00022679"/>
    </source>
</evidence>
<dbReference type="GO" id="GO:0071555">
    <property type="term" value="P:cell wall organization"/>
    <property type="evidence" value="ECO:0007669"/>
    <property type="project" value="UniProtKB-KW"/>
</dbReference>
<dbReference type="Pfam" id="PF00912">
    <property type="entry name" value="Transgly"/>
    <property type="match status" value="1"/>
</dbReference>
<organism evidence="18 19">
    <name type="scientific">Actinacidiphila yanglinensis</name>
    <dbReference type="NCBI Taxonomy" id="310779"/>
    <lineage>
        <taxon>Bacteria</taxon>
        <taxon>Bacillati</taxon>
        <taxon>Actinomycetota</taxon>
        <taxon>Actinomycetes</taxon>
        <taxon>Kitasatosporales</taxon>
        <taxon>Streptomycetaceae</taxon>
        <taxon>Actinacidiphila</taxon>
    </lineage>
</organism>
<evidence type="ECO:0000259" key="16">
    <source>
        <dbReference type="Pfam" id="PF00905"/>
    </source>
</evidence>
<dbReference type="Pfam" id="PF00905">
    <property type="entry name" value="Transpeptidase"/>
    <property type="match status" value="1"/>
</dbReference>
<dbReference type="InterPro" id="IPR036950">
    <property type="entry name" value="PBP_transglycosylase"/>
</dbReference>
<comment type="similarity">
    <text evidence="2">In the N-terminal section; belongs to the glycosyltransferase 51 family.</text>
</comment>
<name>A0A1H6D2F2_9ACTN</name>
<dbReference type="AlphaFoldDB" id="A0A1H6D2F2"/>
<comment type="similarity">
    <text evidence="1">In the C-terminal section; belongs to the transpeptidase family.</text>
</comment>
<keyword evidence="4" id="KW-0645">Protease</keyword>
<reference evidence="18 19" key="1">
    <citation type="submission" date="2016-10" db="EMBL/GenBank/DDBJ databases">
        <authorList>
            <person name="de Groot N.N."/>
        </authorList>
    </citation>
    <scope>NUCLEOTIDE SEQUENCE [LARGE SCALE GENOMIC DNA]</scope>
    <source>
        <strain evidence="18 19">CGMCC 4.2023</strain>
    </source>
</reference>
<feature type="region of interest" description="Disordered" evidence="14">
    <location>
        <begin position="690"/>
        <end position="803"/>
    </location>
</feature>
<evidence type="ECO:0000256" key="11">
    <source>
        <dbReference type="ARBA" id="ARBA00023316"/>
    </source>
</evidence>
<dbReference type="Gene3D" id="3.40.710.10">
    <property type="entry name" value="DD-peptidase/beta-lactamase superfamily"/>
    <property type="match status" value="1"/>
</dbReference>
<dbReference type="OrthoDB" id="8865355at2"/>
<dbReference type="Gene3D" id="1.10.3810.10">
    <property type="entry name" value="Biosynthetic peptidoglycan transglycosylase-like"/>
    <property type="match status" value="1"/>
</dbReference>
<keyword evidence="15" id="KW-0472">Membrane</keyword>
<evidence type="ECO:0000256" key="7">
    <source>
        <dbReference type="ARBA" id="ARBA00022801"/>
    </source>
</evidence>
<keyword evidence="15" id="KW-1133">Transmembrane helix</keyword>
<dbReference type="InterPro" id="IPR023346">
    <property type="entry name" value="Lysozyme-like_dom_sf"/>
</dbReference>
<feature type="region of interest" description="Disordered" evidence="14">
    <location>
        <begin position="1"/>
        <end position="41"/>
    </location>
</feature>
<evidence type="ECO:0000256" key="3">
    <source>
        <dbReference type="ARBA" id="ARBA00022645"/>
    </source>
</evidence>
<evidence type="ECO:0000256" key="1">
    <source>
        <dbReference type="ARBA" id="ARBA00007090"/>
    </source>
</evidence>
<feature type="compositionally biased region" description="Low complexity" evidence="14">
    <location>
        <begin position="792"/>
        <end position="803"/>
    </location>
</feature>
<evidence type="ECO:0000313" key="19">
    <source>
        <dbReference type="Proteomes" id="UP000236754"/>
    </source>
</evidence>
<comment type="catalytic activity">
    <reaction evidence="12">
        <text>Preferential cleavage: (Ac)2-L-Lys-D-Ala-|-D-Ala. Also transpeptidation of peptidyl-alanyl moieties that are N-acyl substituents of D-alanine.</text>
        <dbReference type="EC" id="3.4.16.4"/>
    </reaction>
</comment>
<keyword evidence="6" id="KW-0808">Transferase</keyword>
<dbReference type="EMBL" id="FNVU01000011">
    <property type="protein sequence ID" value="SEG79043.1"/>
    <property type="molecule type" value="Genomic_DNA"/>
</dbReference>
<evidence type="ECO:0000313" key="18">
    <source>
        <dbReference type="EMBL" id="SEG79043.1"/>
    </source>
</evidence>
<keyword evidence="11" id="KW-0961">Cell wall biogenesis/degradation</keyword>
<evidence type="ECO:0000256" key="15">
    <source>
        <dbReference type="SAM" id="Phobius"/>
    </source>
</evidence>
<dbReference type="GO" id="GO:0006508">
    <property type="term" value="P:proteolysis"/>
    <property type="evidence" value="ECO:0007669"/>
    <property type="project" value="UniProtKB-KW"/>
</dbReference>
<keyword evidence="5" id="KW-0328">Glycosyltransferase</keyword>
<dbReference type="RefSeq" id="WP_103888148.1">
    <property type="nucleotide sequence ID" value="NZ_FNVU01000011.1"/>
</dbReference>
<dbReference type="GO" id="GO:0008955">
    <property type="term" value="F:peptidoglycan glycosyltransferase activity"/>
    <property type="evidence" value="ECO:0007669"/>
    <property type="project" value="UniProtKB-EC"/>
</dbReference>
<dbReference type="Proteomes" id="UP000236754">
    <property type="component" value="Unassembled WGS sequence"/>
</dbReference>
<gene>
    <name evidence="18" type="ORF">SAMN05216223_11193</name>
</gene>
<dbReference type="GO" id="GO:0008360">
    <property type="term" value="P:regulation of cell shape"/>
    <property type="evidence" value="ECO:0007669"/>
    <property type="project" value="UniProtKB-KW"/>
</dbReference>
<evidence type="ECO:0000256" key="2">
    <source>
        <dbReference type="ARBA" id="ARBA00007739"/>
    </source>
</evidence>
<feature type="compositionally biased region" description="Polar residues" evidence="14">
    <location>
        <begin position="7"/>
        <end position="23"/>
    </location>
</feature>
<keyword evidence="19" id="KW-1185">Reference proteome</keyword>
<protein>
    <submittedName>
        <fullName evidence="18">Membrane carboxypeptidase (Penicillin-binding protein)</fullName>
    </submittedName>
</protein>
<evidence type="ECO:0000256" key="4">
    <source>
        <dbReference type="ARBA" id="ARBA00022670"/>
    </source>
</evidence>
<feature type="domain" description="Penicillin-binding protein transpeptidase" evidence="16">
    <location>
        <begin position="374"/>
        <end position="642"/>
    </location>
</feature>
<keyword evidence="15" id="KW-0812">Transmembrane</keyword>
<dbReference type="InterPro" id="IPR001460">
    <property type="entry name" value="PCN-bd_Tpept"/>
</dbReference>
<sequence length="803" mass="84601">MSDDPNRSTGGRRNGSPSEQQGLRQEGWAPRSSPSGRPRRTGLRRLLPTWRLVLGGTFTLLLLLIGAFFVGYALVSIPDANAAAVAQNNVYLYSDGKTEISRDGAVNRQNVPLDEVAKTARYATLAAEDRNFYHESAVSPKSMVRAAWNTATGKGKQSGSTITQQYVKNYYLTQSQTASRKVKEFFIAIKLDRNETKDQILEGYLNTSYYGRNAYGVEAASEAYFSENAADLTTAQGAYLATLLNAPSEYDLSAHPENAPAAKARWNYVLDGMVKEHWLTPAQRAATAFPKIGKPKPVASKAGQRGYIIEAVNQYLTDHHIVDADALSRGGYRIVTTIQKPKEDAFVKAAQDDVYDKLGKAKQDKYVRAGGASIDPATGDVVALYGGIDYTKQYVSSATNRTYQPGSTFKPVIFTSALQDDSTTQDGRTITPTTIYNGDSGREVQGKDGPVGYHPANEDDRDFGDVTVTHAMDQSVNAVFAQMAQDVGTKKVIDTAHDLGIPDAVDIPETPAMALGAFGSDQANPNSASPLDMAQAYATLANHGKEIPYTIVAKVTKDGNDLKLPDRNPQQSVPRSAADTTTAMLKSVVDSPTGTAAAARNSGWPAAAKTGTAENDKAAWFAGYTPKLATVVALFGMNPANGAQEKLNGSMNMARINGGGPPGDVWADYTAAALDGQPVTGFHLDLQKGSQTVAPSTGEPTTPDSGTSTPPTTGTTPPTSQPPTTATTPPTTEPTGPGTPSGPPTDTTPPSEPAQPPGGGDPTDTAVPQDGEQSSQRGTSGQSGTNASQIDAPAAPAGAGRSG</sequence>
<dbReference type="SUPFAM" id="SSF53955">
    <property type="entry name" value="Lysozyme-like"/>
    <property type="match status" value="1"/>
</dbReference>
<feature type="compositionally biased region" description="Low complexity" evidence="14">
    <location>
        <begin position="771"/>
        <end position="784"/>
    </location>
</feature>
<keyword evidence="8" id="KW-0133">Cell shape</keyword>
<evidence type="ECO:0000256" key="10">
    <source>
        <dbReference type="ARBA" id="ARBA00023268"/>
    </source>
</evidence>
<keyword evidence="7" id="KW-0378">Hydrolase</keyword>
<dbReference type="GO" id="GO:0030288">
    <property type="term" value="C:outer membrane-bounded periplasmic space"/>
    <property type="evidence" value="ECO:0007669"/>
    <property type="project" value="TreeGrafter"/>
</dbReference>
<feature type="compositionally biased region" description="Low complexity" evidence="14">
    <location>
        <begin position="695"/>
        <end position="739"/>
    </location>
</feature>
<dbReference type="InterPro" id="IPR001264">
    <property type="entry name" value="Glyco_trans_51"/>
</dbReference>
<comment type="catalytic activity">
    <reaction evidence="13">
        <text>[GlcNAc-(1-&gt;4)-Mur2Ac(oyl-L-Ala-gamma-D-Glu-L-Lys-D-Ala-D-Ala)](n)-di-trans,octa-cis-undecaprenyl diphosphate + beta-D-GlcNAc-(1-&gt;4)-Mur2Ac(oyl-L-Ala-gamma-D-Glu-L-Lys-D-Ala-D-Ala)-di-trans,octa-cis-undecaprenyl diphosphate = [GlcNAc-(1-&gt;4)-Mur2Ac(oyl-L-Ala-gamma-D-Glu-L-Lys-D-Ala-D-Ala)](n+1)-di-trans,octa-cis-undecaprenyl diphosphate + di-trans,octa-cis-undecaprenyl diphosphate + H(+)</text>
        <dbReference type="Rhea" id="RHEA:23708"/>
        <dbReference type="Rhea" id="RHEA-COMP:9602"/>
        <dbReference type="Rhea" id="RHEA-COMP:9603"/>
        <dbReference type="ChEBI" id="CHEBI:15378"/>
        <dbReference type="ChEBI" id="CHEBI:58405"/>
        <dbReference type="ChEBI" id="CHEBI:60033"/>
        <dbReference type="ChEBI" id="CHEBI:78435"/>
        <dbReference type="EC" id="2.4.99.28"/>
    </reaction>
</comment>
<dbReference type="InterPro" id="IPR012338">
    <property type="entry name" value="Beta-lactam/transpept-like"/>
</dbReference>
<evidence type="ECO:0000256" key="12">
    <source>
        <dbReference type="ARBA" id="ARBA00034000"/>
    </source>
</evidence>
<dbReference type="SUPFAM" id="SSF56601">
    <property type="entry name" value="beta-lactamase/transpeptidase-like"/>
    <property type="match status" value="1"/>
</dbReference>
<keyword evidence="10" id="KW-0511">Multifunctional enzyme</keyword>
<evidence type="ECO:0000256" key="5">
    <source>
        <dbReference type="ARBA" id="ARBA00022676"/>
    </source>
</evidence>
<keyword evidence="3 18" id="KW-0121">Carboxypeptidase</keyword>
<dbReference type="FunFam" id="1.10.3810.10:FF:000001">
    <property type="entry name" value="Penicillin-binding protein 1A"/>
    <property type="match status" value="1"/>
</dbReference>
<feature type="transmembrane region" description="Helical" evidence="15">
    <location>
        <begin position="52"/>
        <end position="75"/>
    </location>
</feature>
<evidence type="ECO:0000256" key="14">
    <source>
        <dbReference type="SAM" id="MobiDB-lite"/>
    </source>
</evidence>
<dbReference type="GO" id="GO:0009002">
    <property type="term" value="F:serine-type D-Ala-D-Ala carboxypeptidase activity"/>
    <property type="evidence" value="ECO:0007669"/>
    <property type="project" value="UniProtKB-EC"/>
</dbReference>
<dbReference type="GO" id="GO:0008658">
    <property type="term" value="F:penicillin binding"/>
    <property type="evidence" value="ECO:0007669"/>
    <property type="project" value="InterPro"/>
</dbReference>
<dbReference type="PANTHER" id="PTHR32282:SF34">
    <property type="entry name" value="PENICILLIN-BINDING PROTEIN 1A"/>
    <property type="match status" value="1"/>
</dbReference>
<feature type="compositionally biased region" description="Pro residues" evidence="14">
    <location>
        <begin position="740"/>
        <end position="756"/>
    </location>
</feature>